<dbReference type="OrthoDB" id="1494204at2"/>
<dbReference type="EMBL" id="PNBW01000028">
    <property type="protein sequence ID" value="TMO76480.1"/>
    <property type="molecule type" value="Genomic_DNA"/>
</dbReference>
<evidence type="ECO:0000313" key="2">
    <source>
        <dbReference type="EMBL" id="TMO76480.1"/>
    </source>
</evidence>
<gene>
    <name evidence="1" type="ORF">CWC19_06970</name>
    <name evidence="2" type="ORF">CWC20_05705</name>
</gene>
<sequence>MNSANFKFISKIIEKPGLSKITEKLNDCFGAEEYISHFFKQENLRDINGNAISIDELLKSEYIESVTHQPTNSEIPKYRKLEGFEIQGCLANIMFRGSCHHEFFSNQTEAINVASSCISSIYQERAPYLSAYLFESSWSSWFIGEDIMDITLLVFCPGRQFWWLLCLTDTD</sequence>
<dbReference type="Proteomes" id="UP000307164">
    <property type="component" value="Unassembled WGS sequence"/>
</dbReference>
<comment type="caution">
    <text evidence="1">The sequence shown here is derived from an EMBL/GenBank/DDBJ whole genome shotgun (WGS) entry which is preliminary data.</text>
</comment>
<reference evidence="4" key="2">
    <citation type="submission" date="2019-06" db="EMBL/GenBank/DDBJ databases">
        <title>Co-occurence of chitin degradation, pigmentation and bioactivity in marine Pseudoalteromonas.</title>
        <authorList>
            <person name="Sonnenschein E.C."/>
            <person name="Bech P.K."/>
        </authorList>
    </citation>
    <scope>NUCLEOTIDE SEQUENCE [LARGE SCALE GENOMIC DNA]</scope>
    <source>
        <strain evidence="4">S3790</strain>
        <strain evidence="2">S3895</strain>
    </source>
</reference>
<accession>A0A5S3VAG4</accession>
<dbReference type="RefSeq" id="WP_138591205.1">
    <property type="nucleotide sequence ID" value="NZ_PNBW01000028.1"/>
</dbReference>
<dbReference type="Proteomes" id="UP000307217">
    <property type="component" value="Unassembled WGS sequence"/>
</dbReference>
<evidence type="ECO:0000313" key="3">
    <source>
        <dbReference type="Proteomes" id="UP000307164"/>
    </source>
</evidence>
<organism evidence="1 4">
    <name type="scientific">Pseudoalteromonas aurantia</name>
    <dbReference type="NCBI Taxonomy" id="43654"/>
    <lineage>
        <taxon>Bacteria</taxon>
        <taxon>Pseudomonadati</taxon>
        <taxon>Pseudomonadota</taxon>
        <taxon>Gammaproteobacteria</taxon>
        <taxon>Alteromonadales</taxon>
        <taxon>Pseudoalteromonadaceae</taxon>
        <taxon>Pseudoalteromonas</taxon>
    </lineage>
</organism>
<protein>
    <submittedName>
        <fullName evidence="1">Uncharacterized protein</fullName>
    </submittedName>
</protein>
<evidence type="ECO:0000313" key="4">
    <source>
        <dbReference type="Proteomes" id="UP000307217"/>
    </source>
</evidence>
<keyword evidence="3" id="KW-1185">Reference proteome</keyword>
<dbReference type="EMBL" id="PNBX01000027">
    <property type="protein sequence ID" value="TMO68938.1"/>
    <property type="molecule type" value="Genomic_DNA"/>
</dbReference>
<dbReference type="AlphaFoldDB" id="A0A5S3VAG4"/>
<name>A0A5S3VAG4_9GAMM</name>
<evidence type="ECO:0000313" key="1">
    <source>
        <dbReference type="EMBL" id="TMO68938.1"/>
    </source>
</evidence>
<reference evidence="1" key="3">
    <citation type="submission" date="2019-09" db="EMBL/GenBank/DDBJ databases">
        <title>Co-occurence of chitin degradation, pigmentation and bioactivity in marine Pseudoalteromonas.</title>
        <authorList>
            <person name="Sonnenschein E.C."/>
            <person name="Bech P.K."/>
        </authorList>
    </citation>
    <scope>NUCLEOTIDE SEQUENCE</scope>
    <source>
        <strain evidence="1">S3790</strain>
        <strain evidence="3">S3895</strain>
    </source>
</reference>
<reference evidence="3 4" key="1">
    <citation type="submission" date="2018-01" db="EMBL/GenBank/DDBJ databases">
        <authorList>
            <person name="Paulsen S."/>
            <person name="Gram L.K."/>
        </authorList>
    </citation>
    <scope>NUCLEOTIDE SEQUENCE [LARGE SCALE GENOMIC DNA]</scope>
    <source>
        <strain evidence="1 4">S3790</strain>
        <strain evidence="2 3">S3895</strain>
    </source>
</reference>
<proteinExistence type="predicted"/>